<dbReference type="PANTHER" id="PTHR13789">
    <property type="entry name" value="MONOOXYGENASE"/>
    <property type="match status" value="1"/>
</dbReference>
<evidence type="ECO:0000313" key="7">
    <source>
        <dbReference type="EMBL" id="MFC0207675.1"/>
    </source>
</evidence>
<gene>
    <name evidence="7" type="ORF">ACFFJ2_04585</name>
</gene>
<evidence type="ECO:0000256" key="5">
    <source>
        <dbReference type="ARBA" id="ARBA00023033"/>
    </source>
</evidence>
<sequence>MDSRSIAIAGGGIAGLAAGLCLAAGGFTVTIHERAERLEEVGAGLQLSPNATRILARLGVVERLNAAAVRPSGVVLTDAASLRQLARMPLGAAAERRWGAPYLVVHRADLQAALIAQVRTTAAIRLELGTEVANAELTPEGAMLVLEDAGGRRRETACDLLIGADGVWSRLRALAGGPASRFTGYVAFRTVVEAGEAAARTLAGDAVTAFLSPRFHLIAYPLRGGAAFNLVLVTRGAQTPRGWATPADASHPAQAVRGAAPALSRLVGMAGDWTAWPLNEVPQGGRWTMNGRLVLIGDAAHALTPHAAQGAAMAIEDAAALAHCLAAEEQATALATFERLRKPRLARVARRGDLNRLAWHAGGVTALARNLLFRLRSGESLAADLDWLYGHDAAGRR</sequence>
<dbReference type="EMBL" id="JBHLXD010000005">
    <property type="protein sequence ID" value="MFC0207675.1"/>
    <property type="molecule type" value="Genomic_DNA"/>
</dbReference>
<evidence type="ECO:0000256" key="2">
    <source>
        <dbReference type="ARBA" id="ARBA00022630"/>
    </source>
</evidence>
<keyword evidence="3" id="KW-0274">FAD</keyword>
<dbReference type="Proteomes" id="UP001589755">
    <property type="component" value="Unassembled WGS sequence"/>
</dbReference>
<dbReference type="GO" id="GO:0004497">
    <property type="term" value="F:monooxygenase activity"/>
    <property type="evidence" value="ECO:0007669"/>
    <property type="project" value="UniProtKB-KW"/>
</dbReference>
<comment type="caution">
    <text evidence="7">The sequence shown here is derived from an EMBL/GenBank/DDBJ whole genome shotgun (WGS) entry which is preliminary data.</text>
</comment>
<evidence type="ECO:0000313" key="8">
    <source>
        <dbReference type="Proteomes" id="UP001589755"/>
    </source>
</evidence>
<feature type="domain" description="FAD-binding" evidence="6">
    <location>
        <begin position="6"/>
        <end position="350"/>
    </location>
</feature>
<dbReference type="RefSeq" id="WP_261520876.1">
    <property type="nucleotide sequence ID" value="NZ_JAODNW010000014.1"/>
</dbReference>
<reference evidence="7 8" key="1">
    <citation type="submission" date="2024-09" db="EMBL/GenBank/DDBJ databases">
        <authorList>
            <person name="Sun Q."/>
            <person name="Mori K."/>
        </authorList>
    </citation>
    <scope>NUCLEOTIDE SEQUENCE [LARGE SCALE GENOMIC DNA]</scope>
    <source>
        <strain evidence="7 8">CCM 8543</strain>
    </source>
</reference>
<comment type="cofactor">
    <cofactor evidence="1">
        <name>FAD</name>
        <dbReference type="ChEBI" id="CHEBI:57692"/>
    </cofactor>
</comment>
<protein>
    <submittedName>
        <fullName evidence="7">FAD-dependent monooxygenase</fullName>
    </submittedName>
</protein>
<evidence type="ECO:0000256" key="3">
    <source>
        <dbReference type="ARBA" id="ARBA00022827"/>
    </source>
</evidence>
<keyword evidence="8" id="KW-1185">Reference proteome</keyword>
<keyword evidence="5 7" id="KW-0503">Monooxygenase</keyword>
<dbReference type="Gene3D" id="3.50.50.60">
    <property type="entry name" value="FAD/NAD(P)-binding domain"/>
    <property type="match status" value="1"/>
</dbReference>
<name>A0ABV6D4W3_9HYPH</name>
<dbReference type="SUPFAM" id="SSF54373">
    <property type="entry name" value="FAD-linked reductases, C-terminal domain"/>
    <property type="match status" value="1"/>
</dbReference>
<proteinExistence type="predicted"/>
<dbReference type="InterPro" id="IPR050493">
    <property type="entry name" value="FAD-dep_Monooxygenase_BioMet"/>
</dbReference>
<dbReference type="InterPro" id="IPR002938">
    <property type="entry name" value="FAD-bd"/>
</dbReference>
<dbReference type="PANTHER" id="PTHR13789:SF318">
    <property type="entry name" value="GERANYLGERANYL DIPHOSPHATE REDUCTASE"/>
    <property type="match status" value="1"/>
</dbReference>
<evidence type="ECO:0000259" key="6">
    <source>
        <dbReference type="Pfam" id="PF01494"/>
    </source>
</evidence>
<dbReference type="PRINTS" id="PR00420">
    <property type="entry name" value="RNGMNOXGNASE"/>
</dbReference>
<dbReference type="Pfam" id="PF01494">
    <property type="entry name" value="FAD_binding_3"/>
    <property type="match status" value="1"/>
</dbReference>
<keyword evidence="2" id="KW-0285">Flavoprotein</keyword>
<dbReference type="SUPFAM" id="SSF51905">
    <property type="entry name" value="FAD/NAD(P)-binding domain"/>
    <property type="match status" value="1"/>
</dbReference>
<evidence type="ECO:0000256" key="4">
    <source>
        <dbReference type="ARBA" id="ARBA00023002"/>
    </source>
</evidence>
<organism evidence="7 8">
    <name type="scientific">Chelativorans intermedius</name>
    <dbReference type="NCBI Taxonomy" id="515947"/>
    <lineage>
        <taxon>Bacteria</taxon>
        <taxon>Pseudomonadati</taxon>
        <taxon>Pseudomonadota</taxon>
        <taxon>Alphaproteobacteria</taxon>
        <taxon>Hyphomicrobiales</taxon>
        <taxon>Phyllobacteriaceae</taxon>
        <taxon>Chelativorans</taxon>
    </lineage>
</organism>
<evidence type="ECO:0000256" key="1">
    <source>
        <dbReference type="ARBA" id="ARBA00001974"/>
    </source>
</evidence>
<accession>A0ABV6D4W3</accession>
<keyword evidence="4" id="KW-0560">Oxidoreductase</keyword>
<dbReference type="InterPro" id="IPR036188">
    <property type="entry name" value="FAD/NAD-bd_sf"/>
</dbReference>